<proteinExistence type="predicted"/>
<evidence type="ECO:0000313" key="2">
    <source>
        <dbReference type="Proteomes" id="UP001295444"/>
    </source>
</evidence>
<reference evidence="1" key="1">
    <citation type="submission" date="2022-03" db="EMBL/GenBank/DDBJ databases">
        <authorList>
            <person name="Alioto T."/>
            <person name="Alioto T."/>
            <person name="Gomez Garrido J."/>
        </authorList>
    </citation>
    <scope>NUCLEOTIDE SEQUENCE</scope>
</reference>
<protein>
    <submittedName>
        <fullName evidence="1">Uncharacterized protein</fullName>
    </submittedName>
</protein>
<dbReference type="EMBL" id="OW240922">
    <property type="protein sequence ID" value="CAH2322545.1"/>
    <property type="molecule type" value="Genomic_DNA"/>
</dbReference>
<gene>
    <name evidence="1" type="ORF">PECUL_23A005894</name>
</gene>
<dbReference type="AlphaFoldDB" id="A0AAD1TAE5"/>
<sequence>TTLGILSVHLFSLLTEKSSLERRLVPSWRATLANISMIWSADLLPPAPAGASVAYRRALPRDAGDTLFHLLGEPLFDQITSCSTLLRNMDTTPSMEQIKAECPMPIEPNKVCNTPVVEPKMTQFLINLGLNPCKGLDSALKSYQDKHLDIFGPYAKLFDLAEDARAE</sequence>
<evidence type="ECO:0000313" key="1">
    <source>
        <dbReference type="EMBL" id="CAH2322545.1"/>
    </source>
</evidence>
<feature type="non-terminal residue" evidence="1">
    <location>
        <position position="1"/>
    </location>
</feature>
<organism evidence="1 2">
    <name type="scientific">Pelobates cultripes</name>
    <name type="common">Western spadefoot toad</name>
    <dbReference type="NCBI Taxonomy" id="61616"/>
    <lineage>
        <taxon>Eukaryota</taxon>
        <taxon>Metazoa</taxon>
        <taxon>Chordata</taxon>
        <taxon>Craniata</taxon>
        <taxon>Vertebrata</taxon>
        <taxon>Euteleostomi</taxon>
        <taxon>Amphibia</taxon>
        <taxon>Batrachia</taxon>
        <taxon>Anura</taxon>
        <taxon>Pelobatoidea</taxon>
        <taxon>Pelobatidae</taxon>
        <taxon>Pelobates</taxon>
    </lineage>
</organism>
<dbReference type="Proteomes" id="UP001295444">
    <property type="component" value="Chromosome 11"/>
</dbReference>
<accession>A0AAD1TAE5</accession>
<name>A0AAD1TAE5_PELCU</name>
<keyword evidence="2" id="KW-1185">Reference proteome</keyword>